<evidence type="ECO:0000313" key="4">
    <source>
        <dbReference type="EMBL" id="GIN19561.1"/>
    </source>
</evidence>
<dbReference type="SUPFAM" id="SSF52283">
    <property type="entry name" value="Formate/glycerate dehydrogenase catalytic domain-like"/>
    <property type="match status" value="1"/>
</dbReference>
<feature type="domain" description="D-isomer specific 2-hydroxyacid dehydrogenase NAD-binding" evidence="3">
    <location>
        <begin position="116"/>
        <end position="289"/>
    </location>
</feature>
<gene>
    <name evidence="4" type="ORF">J1TS3_06950</name>
</gene>
<dbReference type="SUPFAM" id="SSF51735">
    <property type="entry name" value="NAD(P)-binding Rossmann-fold domains"/>
    <property type="match status" value="1"/>
</dbReference>
<name>A0ABQ4K1C9_9BACI</name>
<dbReference type="RefSeq" id="WP_018706435.1">
    <property type="nucleotide sequence ID" value="NZ_BOQT01000002.1"/>
</dbReference>
<keyword evidence="5" id="KW-1185">Reference proteome</keyword>
<evidence type="ECO:0000256" key="2">
    <source>
        <dbReference type="ARBA" id="ARBA00023027"/>
    </source>
</evidence>
<dbReference type="CDD" id="cd05300">
    <property type="entry name" value="2-Hacid_dh_1"/>
    <property type="match status" value="1"/>
</dbReference>
<evidence type="ECO:0000256" key="1">
    <source>
        <dbReference type="ARBA" id="ARBA00023002"/>
    </source>
</evidence>
<reference evidence="4 5" key="1">
    <citation type="submission" date="2021-03" db="EMBL/GenBank/DDBJ databases">
        <title>Antimicrobial resistance genes in bacteria isolated from Japanese honey, and their potential for conferring macrolide and lincosamide resistance in the American foulbrood pathogen Paenibacillus larvae.</title>
        <authorList>
            <person name="Okamoto M."/>
            <person name="Kumagai M."/>
            <person name="Kanamori H."/>
            <person name="Takamatsu D."/>
        </authorList>
    </citation>
    <scope>NUCLEOTIDE SEQUENCE [LARGE SCALE GENOMIC DNA]</scope>
    <source>
        <strain evidence="4 5">J1TS3</strain>
    </source>
</reference>
<evidence type="ECO:0000313" key="5">
    <source>
        <dbReference type="Proteomes" id="UP000680279"/>
    </source>
</evidence>
<dbReference type="PROSITE" id="PS00671">
    <property type="entry name" value="D_2_HYDROXYACID_DH_3"/>
    <property type="match status" value="1"/>
</dbReference>
<dbReference type="InterPro" id="IPR036291">
    <property type="entry name" value="NAD(P)-bd_dom_sf"/>
</dbReference>
<dbReference type="PANTHER" id="PTHR43333:SF1">
    <property type="entry name" value="D-ISOMER SPECIFIC 2-HYDROXYACID DEHYDROGENASE NAD-BINDING DOMAIN-CONTAINING PROTEIN"/>
    <property type="match status" value="1"/>
</dbReference>
<dbReference type="EMBL" id="BOQT01000002">
    <property type="protein sequence ID" value="GIN19561.1"/>
    <property type="molecule type" value="Genomic_DNA"/>
</dbReference>
<dbReference type="Gene3D" id="3.40.50.720">
    <property type="entry name" value="NAD(P)-binding Rossmann-like Domain"/>
    <property type="match status" value="2"/>
</dbReference>
<comment type="caution">
    <text evidence="4">The sequence shown here is derived from an EMBL/GenBank/DDBJ whole genome shotgun (WGS) entry which is preliminary data.</text>
</comment>
<dbReference type="InterPro" id="IPR029753">
    <property type="entry name" value="D-isomer_DH_CS"/>
</dbReference>
<proteinExistence type="predicted"/>
<accession>A0ABQ4K1C9</accession>
<dbReference type="Pfam" id="PF02826">
    <property type="entry name" value="2-Hacid_dh_C"/>
    <property type="match status" value="1"/>
</dbReference>
<protein>
    <submittedName>
        <fullName evidence="4">3-phosphoglycerate dehydrogenase</fullName>
    </submittedName>
</protein>
<organism evidence="4 5">
    <name type="scientific">Siminovitchia fordii</name>
    <dbReference type="NCBI Taxonomy" id="254759"/>
    <lineage>
        <taxon>Bacteria</taxon>
        <taxon>Bacillati</taxon>
        <taxon>Bacillota</taxon>
        <taxon>Bacilli</taxon>
        <taxon>Bacillales</taxon>
        <taxon>Bacillaceae</taxon>
        <taxon>Siminovitchia</taxon>
    </lineage>
</organism>
<keyword evidence="1" id="KW-0560">Oxidoreductase</keyword>
<keyword evidence="2" id="KW-0520">NAD</keyword>
<dbReference type="InterPro" id="IPR006140">
    <property type="entry name" value="D-isomer_DH_NAD-bd"/>
</dbReference>
<dbReference type="Proteomes" id="UP000680279">
    <property type="component" value="Unassembled WGS sequence"/>
</dbReference>
<sequence>MNNLPGERVLPMLLITVFDMPEEQIARIKKITGMPVYVDPNLKKQDAPLDKIEILITYGLENINADLLDRMPALKWIQVFQTGVEHIPLSEVHDRGILLTNVKGLYGKPMSEYVMSIVLYITRDIPRFVRNQKLHRYEREELVDEVNGKTMGIFGTGMIGQEVAKKAKAFDMKVLGFNTSGRPVPSFDAVYTWDSKEEMLQQCDFIVLLLPETEQTRNFISDKELKLMKNDAYLINIGRGPLVDENALICSLTKGEIRGAALDVFDIEPLPENSPLWDVDNILITPHLSGKSVRFFGRCIDIFESNFYAYQKEKEMKFQVDPDRGY</sequence>
<dbReference type="PANTHER" id="PTHR43333">
    <property type="entry name" value="2-HACID_DH_C DOMAIN-CONTAINING PROTEIN"/>
    <property type="match status" value="1"/>
</dbReference>
<evidence type="ECO:0000259" key="3">
    <source>
        <dbReference type="Pfam" id="PF02826"/>
    </source>
</evidence>